<protein>
    <submittedName>
        <fullName evidence="1">Uncharacterized protein</fullName>
    </submittedName>
</protein>
<gene>
    <name evidence="1" type="ORF">WG926_23910</name>
</gene>
<organism evidence="1 2">
    <name type="scientific">Tistrella arctica</name>
    <dbReference type="NCBI Taxonomy" id="3133430"/>
    <lineage>
        <taxon>Bacteria</taxon>
        <taxon>Pseudomonadati</taxon>
        <taxon>Pseudomonadota</taxon>
        <taxon>Alphaproteobacteria</taxon>
        <taxon>Geminicoccales</taxon>
        <taxon>Geminicoccaceae</taxon>
        <taxon>Tistrella</taxon>
    </lineage>
</organism>
<dbReference type="Proteomes" id="UP001413721">
    <property type="component" value="Unassembled WGS sequence"/>
</dbReference>
<evidence type="ECO:0000313" key="2">
    <source>
        <dbReference type="Proteomes" id="UP001413721"/>
    </source>
</evidence>
<dbReference type="RefSeq" id="WP_345932084.1">
    <property type="nucleotide sequence ID" value="NZ_JBBKTV010000002.1"/>
</dbReference>
<accession>A0ABU9YRD7</accession>
<keyword evidence="2" id="KW-1185">Reference proteome</keyword>
<proteinExistence type="predicted"/>
<dbReference type="EMBL" id="JBBKTW010000011">
    <property type="protein sequence ID" value="MEN2991379.1"/>
    <property type="molecule type" value="Genomic_DNA"/>
</dbReference>
<reference evidence="1 2" key="1">
    <citation type="submission" date="2024-03" db="EMBL/GenBank/DDBJ databases">
        <title>High-quality draft genome sequencing of Tistrella sp. BH-R2-4.</title>
        <authorList>
            <person name="Dong C."/>
        </authorList>
    </citation>
    <scope>NUCLEOTIDE SEQUENCE [LARGE SCALE GENOMIC DNA]</scope>
    <source>
        <strain evidence="1 2">BH-R2-4</strain>
    </source>
</reference>
<sequence>MELSRATEGTLTLALSEQELCVIHACLQESLTVIHPWEYRHMVGVPVETASGIAGRLHHLMRVAGIVDGHV</sequence>
<comment type="caution">
    <text evidence="1">The sequence shown here is derived from an EMBL/GenBank/DDBJ whole genome shotgun (WGS) entry which is preliminary data.</text>
</comment>
<name>A0ABU9YRD7_9PROT</name>
<evidence type="ECO:0000313" key="1">
    <source>
        <dbReference type="EMBL" id="MEN2991379.1"/>
    </source>
</evidence>